<dbReference type="InterPro" id="IPR023214">
    <property type="entry name" value="HAD_sf"/>
</dbReference>
<dbReference type="InterPro" id="IPR036412">
    <property type="entry name" value="HAD-like_sf"/>
</dbReference>
<comment type="caution">
    <text evidence="1">The sequence shown here is derived from an EMBL/GenBank/DDBJ whole genome shotgun (WGS) entry which is preliminary data.</text>
</comment>
<accession>A0A3D9L676</accession>
<dbReference type="PANTHER" id="PTHR43611">
    <property type="entry name" value="ALPHA-D-GLUCOSE 1-PHOSPHATE PHOSPHATASE"/>
    <property type="match status" value="1"/>
</dbReference>
<dbReference type="Gene3D" id="3.40.50.1000">
    <property type="entry name" value="HAD superfamily/HAD-like"/>
    <property type="match status" value="1"/>
</dbReference>
<dbReference type="CDD" id="cd02603">
    <property type="entry name" value="HAD_sEH-N_like"/>
    <property type="match status" value="1"/>
</dbReference>
<dbReference type="RefSeq" id="WP_115866888.1">
    <property type="nucleotide sequence ID" value="NZ_QREG01000003.1"/>
</dbReference>
<dbReference type="AlphaFoldDB" id="A0A3D9L676"/>
<dbReference type="Gene3D" id="1.10.150.240">
    <property type="entry name" value="Putative phosphatase, domain 2"/>
    <property type="match status" value="1"/>
</dbReference>
<reference evidence="1 2" key="1">
    <citation type="submission" date="2018-07" db="EMBL/GenBank/DDBJ databases">
        <title>Genomic Encyclopedia of Type Strains, Phase IV (KMG-IV): sequencing the most valuable type-strain genomes for metagenomic binning, comparative biology and taxonomic classification.</title>
        <authorList>
            <person name="Goeker M."/>
        </authorList>
    </citation>
    <scope>NUCLEOTIDE SEQUENCE [LARGE SCALE GENOMIC DNA]</scope>
    <source>
        <strain evidence="1 2">DSM 4134</strain>
    </source>
</reference>
<dbReference type="PRINTS" id="PR00413">
    <property type="entry name" value="HADHALOGNASE"/>
</dbReference>
<evidence type="ECO:0000313" key="2">
    <source>
        <dbReference type="Proteomes" id="UP000256779"/>
    </source>
</evidence>
<dbReference type="InterPro" id="IPR023198">
    <property type="entry name" value="PGP-like_dom2"/>
</dbReference>
<evidence type="ECO:0000313" key="1">
    <source>
        <dbReference type="EMBL" id="REE01604.1"/>
    </source>
</evidence>
<proteinExistence type="predicted"/>
<protein>
    <submittedName>
        <fullName evidence="1">2-haloacid dehalogenase</fullName>
    </submittedName>
</protein>
<sequence length="202" mass="23510">MTEIKTIVFDLGGVLIDWDPRNLYRQLFDDEKEMESFLKDICHLQWNAQMDAGRSFQEAVDELSDQYPHYREEIQAYWHRWLEMIPGQIDGTVALLNQIAQKDYQLLALTNWSAETLPLVMPDYPFFDHFEGIVVSGEEKLVKPDPKFYQVLLDRYQVKAEEALFIDDNADNIAAAAELGFPTIHFKNPEELAQRLQNLGIL</sequence>
<dbReference type="Pfam" id="PF00702">
    <property type="entry name" value="Hydrolase"/>
    <property type="match status" value="1"/>
</dbReference>
<dbReference type="SFLD" id="SFLDG01129">
    <property type="entry name" value="C1.5:_HAD__Beta-PGM__Phosphata"/>
    <property type="match status" value="1"/>
</dbReference>
<gene>
    <name evidence="1" type="ORF">C7460_103120</name>
</gene>
<dbReference type="InterPro" id="IPR006439">
    <property type="entry name" value="HAD-SF_hydro_IA"/>
</dbReference>
<dbReference type="NCBIfam" id="TIGR01509">
    <property type="entry name" value="HAD-SF-IA-v3"/>
    <property type="match status" value="1"/>
</dbReference>
<organism evidence="1 2">
    <name type="scientific">Marinoscillum furvescens DSM 4134</name>
    <dbReference type="NCBI Taxonomy" id="1122208"/>
    <lineage>
        <taxon>Bacteria</taxon>
        <taxon>Pseudomonadati</taxon>
        <taxon>Bacteroidota</taxon>
        <taxon>Cytophagia</taxon>
        <taxon>Cytophagales</taxon>
        <taxon>Reichenbachiellaceae</taxon>
        <taxon>Marinoscillum</taxon>
    </lineage>
</organism>
<dbReference type="OrthoDB" id="9797415at2"/>
<dbReference type="Proteomes" id="UP000256779">
    <property type="component" value="Unassembled WGS sequence"/>
</dbReference>
<dbReference type="EMBL" id="QREG01000003">
    <property type="protein sequence ID" value="REE01604.1"/>
    <property type="molecule type" value="Genomic_DNA"/>
</dbReference>
<keyword evidence="2" id="KW-1185">Reference proteome</keyword>
<dbReference type="SUPFAM" id="SSF56784">
    <property type="entry name" value="HAD-like"/>
    <property type="match status" value="1"/>
</dbReference>
<name>A0A3D9L676_MARFU</name>
<dbReference type="SFLD" id="SFLDS00003">
    <property type="entry name" value="Haloacid_Dehalogenase"/>
    <property type="match status" value="1"/>
</dbReference>
<dbReference type="PANTHER" id="PTHR43611:SF3">
    <property type="entry name" value="FLAVIN MONONUCLEOTIDE HYDROLASE 1, CHLOROPLATIC"/>
    <property type="match status" value="1"/>
</dbReference>